<dbReference type="AlphaFoldDB" id="A0AA85JBE8"/>
<keyword evidence="2" id="KW-1185">Reference proteome</keyword>
<name>A0AA85JBE8_TRIRE</name>
<reference evidence="3" key="2">
    <citation type="submission" date="2023-11" db="UniProtKB">
        <authorList>
            <consortium name="WormBaseParasite"/>
        </authorList>
    </citation>
    <scope>IDENTIFICATION</scope>
</reference>
<accession>A0AA85JBE8</accession>
<keyword evidence="1" id="KW-1133">Transmembrane helix</keyword>
<proteinExistence type="predicted"/>
<dbReference type="Proteomes" id="UP000050795">
    <property type="component" value="Unassembled WGS sequence"/>
</dbReference>
<keyword evidence="1" id="KW-0472">Membrane</keyword>
<sequence length="586" mass="66641">MMLLYEVNSYQSQDVDDDYVELTQLINNENQIRLRCDAKSQDSIESLILLSCPLSKTGVCRENCINPCPVNESSAICNEAVTLAIPKCIYRSMSNNHIQIEYVIQLNAINEKGMWWCTFRGKRSNSVELDSHTPEERKTVATSNGNIYSNNLEINNKYENTMDGITYFDISPNLIQLIIGLVGVSVAFNIFFFIRCYAVNNYLKNLYIGHPRNNCLDQLLCIDQPRKSKPTKQKTRLNYLQSMSPPETPKLPSVKQSAITAKTNSSNTQHLSYFKSIPPSPVIYPSSQTQYTKDPYTQNQYYPKNPFHTPTVNHKAPSLEFIYDEVHNSVYTTLNSQTNDQEKIKQNTKQNDNSVGTVFNGSHWLVDPSGQIYVPYAQITPKPRRVLLSNVEYSTLRKSDVTTNPLLLNPTFETLKERNHTFGHQTISDTRHLPLIPIQTQNVNYHIINGNMSPIPNFSSVQSNTLSISQHNLIQKTPVEISELRDDKTILKKVLMNSQLLINDQLMNKITNHNHQSGIKNSDQEINNTLDSTMPKYSVKLLARKTGQPKIDNTLNNHNGSTAENYTLSGAHKIADLEDWAMIDQD</sequence>
<evidence type="ECO:0000313" key="3">
    <source>
        <dbReference type="WBParaSite" id="TREG1_24410.1"/>
    </source>
</evidence>
<protein>
    <submittedName>
        <fullName evidence="3">Uncharacterized protein</fullName>
    </submittedName>
</protein>
<evidence type="ECO:0000313" key="2">
    <source>
        <dbReference type="Proteomes" id="UP000050795"/>
    </source>
</evidence>
<reference evidence="2" key="1">
    <citation type="submission" date="2022-06" db="EMBL/GenBank/DDBJ databases">
        <authorList>
            <person name="Berger JAMES D."/>
            <person name="Berger JAMES D."/>
        </authorList>
    </citation>
    <scope>NUCLEOTIDE SEQUENCE [LARGE SCALE GENOMIC DNA]</scope>
</reference>
<keyword evidence="1" id="KW-0812">Transmembrane</keyword>
<dbReference type="WBParaSite" id="TREG1_24410.1">
    <property type="protein sequence ID" value="TREG1_24410.1"/>
    <property type="gene ID" value="TREG1_24410"/>
</dbReference>
<feature type="transmembrane region" description="Helical" evidence="1">
    <location>
        <begin position="174"/>
        <end position="194"/>
    </location>
</feature>
<organism evidence="2 3">
    <name type="scientific">Trichobilharzia regenti</name>
    <name type="common">Nasal bird schistosome</name>
    <dbReference type="NCBI Taxonomy" id="157069"/>
    <lineage>
        <taxon>Eukaryota</taxon>
        <taxon>Metazoa</taxon>
        <taxon>Spiralia</taxon>
        <taxon>Lophotrochozoa</taxon>
        <taxon>Platyhelminthes</taxon>
        <taxon>Trematoda</taxon>
        <taxon>Digenea</taxon>
        <taxon>Strigeidida</taxon>
        <taxon>Schistosomatoidea</taxon>
        <taxon>Schistosomatidae</taxon>
        <taxon>Trichobilharzia</taxon>
    </lineage>
</organism>
<evidence type="ECO:0000256" key="1">
    <source>
        <dbReference type="SAM" id="Phobius"/>
    </source>
</evidence>